<dbReference type="PANTHER" id="PTHR34218:SF3">
    <property type="entry name" value="ACYL-HOMOSERINE LACTONE ACYLASE PVDQ"/>
    <property type="match status" value="1"/>
</dbReference>
<dbReference type="InterPro" id="IPR002692">
    <property type="entry name" value="S45"/>
</dbReference>
<evidence type="ECO:0000256" key="5">
    <source>
        <dbReference type="SAM" id="MobiDB-lite"/>
    </source>
</evidence>
<dbReference type="InterPro" id="IPR023343">
    <property type="entry name" value="Penicillin_amidase_dom1"/>
</dbReference>
<sequence>MNERFRSKGPLTELPADRAPAARTSRRPGRRTGLRSLVRARTLAVAGLAGMLVLAGCTDDGEDEKAKDAEGKVIGSGDAYSATITRTEGGVPHITGKTLDDVTFGQGYASGQDHACSLADQVLKVRGRKAEFMGPGEDDANINSDFAWRAIGIADIADADFEKAPEDVKDLMGSFVAGWNAHLDEVGADGVTGWCAGEPWVVPLEPKDLYAYARSVALNASGARLADFIATAQPPNAEGADDVTTTTAAAGASTSAAEDTTTTAAAGAVATEGEANTTMTGPTEEQGSNGWAIGSKNSEEGGGMLLANPHFPWQGELRFWESHLTVTGDDPSDIYGAQLLGLPGVGIGATDEFAWTHTVSDGNRFTAYKLTLAPDDPTAYVVDGETVQMTSKDVTIEVADASGETTEQSRTMWSTEFGPVIDFPGVGWTDETAITYRDANIDNDEFVEQYRAIDTAQSFDEFVDAHADIQGVPLFNTVAVSKDGRAWYADTSATPNLSDEAIDAYEDALENDPITRAAADSGAVLLDGSKGYNRWEEVDGARDPGLVPYSKMPQLERDDYVFNANDSFWLANRDQLIEGDYSPLHGTQDTERSVRTLQNLSVLDGADTERLAGDDNKFGLEELQVAALDDNAYTAAQLRTDVVARCEAASDPVKVEAILGPEGGDGQPGEEIAPAGEIDLTDACRVLDEWDGHFDPDSEGAPLWREFLNGFGDESIWANGFDPAKPLETPNGLVESGADGDPVLINLATAQQLLESQDLKVNVSLGELQTDGRVDDGSAIPGGLGDEGVTNVVGRGGLGGTSEPVRDLLDPLTNDTGLTEEGYPVTNGSSFIMTVEYGPNGPEIRTILTYGQTGDQNSPLFTEQTEMFSEKQWKTVSLDSDVIAEEAISDPITVKG</sequence>
<feature type="compositionally biased region" description="Low complexity" evidence="5">
    <location>
        <begin position="242"/>
        <end position="264"/>
    </location>
</feature>
<name>A0A936NBI7_9ACTN</name>
<reference evidence="6 7" key="1">
    <citation type="submission" date="2020-10" db="EMBL/GenBank/DDBJ databases">
        <title>Connecting structure to function with the recovery of over 1000 high-quality activated sludge metagenome-assembled genomes encoding full-length rRNA genes using long-read sequencing.</title>
        <authorList>
            <person name="Singleton C.M."/>
            <person name="Petriglieri F."/>
            <person name="Kristensen J.M."/>
            <person name="Kirkegaard R.H."/>
            <person name="Michaelsen T.Y."/>
            <person name="Andersen M.H."/>
            <person name="Karst S.M."/>
            <person name="Dueholm M.S."/>
            <person name="Nielsen P.H."/>
            <person name="Albertsen M."/>
        </authorList>
    </citation>
    <scope>NUCLEOTIDE SEQUENCE [LARGE SCALE GENOMIC DNA]</scope>
    <source>
        <strain evidence="6">Lyne_18-Q3-R50-59_MAXAC.006</strain>
    </source>
</reference>
<dbReference type="Gene3D" id="3.60.20.10">
    <property type="entry name" value="Glutamine Phosphoribosylpyrophosphate, subunit 1, domain 1"/>
    <property type="match status" value="1"/>
</dbReference>
<dbReference type="Gene3D" id="2.30.120.10">
    <property type="match status" value="1"/>
</dbReference>
<evidence type="ECO:0000256" key="4">
    <source>
        <dbReference type="ARBA" id="ARBA00023145"/>
    </source>
</evidence>
<comment type="similarity">
    <text evidence="1">Belongs to the peptidase S45 family.</text>
</comment>
<keyword evidence="4" id="KW-0865">Zymogen</keyword>
<feature type="compositionally biased region" description="Basic residues" evidence="5">
    <location>
        <begin position="24"/>
        <end position="33"/>
    </location>
</feature>
<dbReference type="PANTHER" id="PTHR34218">
    <property type="entry name" value="PEPTIDASE S45 PENICILLIN AMIDASE"/>
    <property type="match status" value="1"/>
</dbReference>
<gene>
    <name evidence="6" type="ORF">IPN02_10450</name>
</gene>
<feature type="region of interest" description="Disordered" evidence="5">
    <location>
        <begin position="234"/>
        <end position="264"/>
    </location>
</feature>
<dbReference type="AlphaFoldDB" id="A0A936NBI7"/>
<keyword evidence="3" id="KW-0378">Hydrolase</keyword>
<organism evidence="6 7">
    <name type="scientific">Candidatus Neomicrothrix subdominans</name>
    <dbReference type="NCBI Taxonomy" id="2954438"/>
    <lineage>
        <taxon>Bacteria</taxon>
        <taxon>Bacillati</taxon>
        <taxon>Actinomycetota</taxon>
        <taxon>Acidimicrobiia</taxon>
        <taxon>Acidimicrobiales</taxon>
        <taxon>Microthrixaceae</taxon>
        <taxon>Candidatus Neomicrothrix</taxon>
    </lineage>
</organism>
<dbReference type="SUPFAM" id="SSF56235">
    <property type="entry name" value="N-terminal nucleophile aminohydrolases (Ntn hydrolases)"/>
    <property type="match status" value="1"/>
</dbReference>
<comment type="caution">
    <text evidence="6">The sequence shown here is derived from an EMBL/GenBank/DDBJ whole genome shotgun (WGS) entry which is preliminary data.</text>
</comment>
<dbReference type="InterPro" id="IPR043147">
    <property type="entry name" value="Penicillin_amidase_A-knob"/>
</dbReference>
<feature type="region of interest" description="Disordered" evidence="5">
    <location>
        <begin position="1"/>
        <end position="33"/>
    </location>
</feature>
<dbReference type="Pfam" id="PF01804">
    <property type="entry name" value="Penicil_amidase"/>
    <property type="match status" value="1"/>
</dbReference>
<dbReference type="Gene3D" id="1.10.1400.10">
    <property type="match status" value="1"/>
</dbReference>
<proteinExistence type="inferred from homology"/>
<dbReference type="InterPro" id="IPR043146">
    <property type="entry name" value="Penicillin_amidase_N_B-knob"/>
</dbReference>
<evidence type="ECO:0000313" key="7">
    <source>
        <dbReference type="Proteomes" id="UP000727993"/>
    </source>
</evidence>
<protein>
    <submittedName>
        <fullName evidence="6">Penicillin acylase family protein</fullName>
    </submittedName>
</protein>
<dbReference type="GO" id="GO:0017000">
    <property type="term" value="P:antibiotic biosynthetic process"/>
    <property type="evidence" value="ECO:0007669"/>
    <property type="project" value="InterPro"/>
</dbReference>
<evidence type="ECO:0000256" key="2">
    <source>
        <dbReference type="ARBA" id="ARBA00022729"/>
    </source>
</evidence>
<dbReference type="InterPro" id="IPR029055">
    <property type="entry name" value="Ntn_hydrolases_N"/>
</dbReference>
<dbReference type="Proteomes" id="UP000727993">
    <property type="component" value="Unassembled WGS sequence"/>
</dbReference>
<evidence type="ECO:0000313" key="6">
    <source>
        <dbReference type="EMBL" id="MBK9297228.1"/>
    </source>
</evidence>
<evidence type="ECO:0000256" key="1">
    <source>
        <dbReference type="ARBA" id="ARBA00006586"/>
    </source>
</evidence>
<keyword evidence="2" id="KW-0732">Signal</keyword>
<dbReference type="EMBL" id="JADJZA010000007">
    <property type="protein sequence ID" value="MBK9297228.1"/>
    <property type="molecule type" value="Genomic_DNA"/>
</dbReference>
<accession>A0A936NBI7</accession>
<dbReference type="Gene3D" id="1.10.439.10">
    <property type="entry name" value="Penicillin Amidohydrolase, domain 1"/>
    <property type="match status" value="1"/>
</dbReference>
<dbReference type="GO" id="GO:0016811">
    <property type="term" value="F:hydrolase activity, acting on carbon-nitrogen (but not peptide) bonds, in linear amides"/>
    <property type="evidence" value="ECO:0007669"/>
    <property type="project" value="InterPro"/>
</dbReference>
<evidence type="ECO:0000256" key="3">
    <source>
        <dbReference type="ARBA" id="ARBA00022801"/>
    </source>
</evidence>